<evidence type="ECO:0000313" key="1">
    <source>
        <dbReference type="EMBL" id="CAN64111.1"/>
    </source>
</evidence>
<sequence length="144" mass="14894">MDGDQLPYQVLAQVIEDSDGGGADVASTTGGASGVVGGAEDVTSGVGTIGDAAEAGGMIFVGLLEVQHKLSNDPICRELIALDKGGGAQAEAQKDSPNALISDKAAWEKAIDGMNSLRLWKTRATLGRQLRPLDAMNISKQWLT</sequence>
<dbReference type="AlphaFoldDB" id="A5C1K0"/>
<reference evidence="1" key="1">
    <citation type="journal article" date="2007" name="PLoS ONE">
        <title>The first genome sequence of an elite grapevine cultivar (Pinot noir Vitis vinifera L.): coping with a highly heterozygous genome.</title>
        <authorList>
            <person name="Velasco R."/>
            <person name="Zharkikh A."/>
            <person name="Troggio M."/>
            <person name="Cartwright D.A."/>
            <person name="Cestaro A."/>
            <person name="Pruss D."/>
            <person name="Pindo M."/>
            <person name="FitzGerald L.M."/>
            <person name="Vezzulli S."/>
            <person name="Reid J."/>
            <person name="Malacarne G."/>
            <person name="Iliev D."/>
            <person name="Coppola G."/>
            <person name="Wardell B."/>
            <person name="Micheletti D."/>
            <person name="Macalma T."/>
            <person name="Facci M."/>
            <person name="Mitchell J.T."/>
            <person name="Perazzolli M."/>
            <person name="Eldredge G."/>
            <person name="Gatto P."/>
            <person name="Oyzerski R."/>
            <person name="Moretto M."/>
            <person name="Gutin N."/>
            <person name="Stefanini M."/>
            <person name="Chen Y."/>
            <person name="Segala C."/>
            <person name="Davenport C."/>
            <person name="Dematte L."/>
            <person name="Mraz A."/>
            <person name="Battilana J."/>
            <person name="Stormo K."/>
            <person name="Costa F."/>
            <person name="Tao Q."/>
            <person name="Si-Ammour A."/>
            <person name="Harkins T."/>
            <person name="Lackey A."/>
            <person name="Perbost C."/>
            <person name="Taillon B."/>
            <person name="Stella A."/>
            <person name="Solovyev V."/>
            <person name="Fawcett J.A."/>
            <person name="Sterck L."/>
            <person name="Vandepoele K."/>
            <person name="Grando S.M."/>
            <person name="Toppo S."/>
            <person name="Moser C."/>
            <person name="Lanchbury J."/>
            <person name="Bogden R."/>
            <person name="Skolnick M."/>
            <person name="Sgaramella V."/>
            <person name="Bhatnagar S.K."/>
            <person name="Fontana P."/>
            <person name="Gutin A."/>
            <person name="Van de Peer Y."/>
            <person name="Salamini F."/>
            <person name="Viola R."/>
        </authorList>
    </citation>
    <scope>NUCLEOTIDE SEQUENCE</scope>
</reference>
<protein>
    <submittedName>
        <fullName evidence="1">Uncharacterized protein</fullName>
    </submittedName>
</protein>
<accession>A5C1K0</accession>
<dbReference type="EMBL" id="AM478861">
    <property type="protein sequence ID" value="CAN64111.1"/>
    <property type="molecule type" value="Genomic_DNA"/>
</dbReference>
<proteinExistence type="predicted"/>
<name>A5C1K0_VITVI</name>
<gene>
    <name evidence="1" type="ORF">VITISV_028968</name>
</gene>
<organism evidence="1">
    <name type="scientific">Vitis vinifera</name>
    <name type="common">Grape</name>
    <dbReference type="NCBI Taxonomy" id="29760"/>
    <lineage>
        <taxon>Eukaryota</taxon>
        <taxon>Viridiplantae</taxon>
        <taxon>Streptophyta</taxon>
        <taxon>Embryophyta</taxon>
        <taxon>Tracheophyta</taxon>
        <taxon>Spermatophyta</taxon>
        <taxon>Magnoliopsida</taxon>
        <taxon>eudicotyledons</taxon>
        <taxon>Gunneridae</taxon>
        <taxon>Pentapetalae</taxon>
        <taxon>rosids</taxon>
        <taxon>Vitales</taxon>
        <taxon>Vitaceae</taxon>
        <taxon>Viteae</taxon>
        <taxon>Vitis</taxon>
    </lineage>
</organism>